<evidence type="ECO:0000313" key="5">
    <source>
        <dbReference type="EMBL" id="KKC37387.1"/>
    </source>
</evidence>
<dbReference type="PANTHER" id="PTHR28620">
    <property type="entry name" value="CENTROMERE PROTEIN V"/>
    <property type="match status" value="1"/>
</dbReference>
<dbReference type="Proteomes" id="UP000033411">
    <property type="component" value="Unassembled WGS sequence"/>
</dbReference>
<dbReference type="EMBL" id="LANJ01000019">
    <property type="protein sequence ID" value="KKC37387.1"/>
    <property type="molecule type" value="Genomic_DNA"/>
</dbReference>
<gene>
    <name evidence="5" type="ORF">WH87_12690</name>
</gene>
<dbReference type="Pfam" id="PF04828">
    <property type="entry name" value="GFA"/>
    <property type="match status" value="1"/>
</dbReference>
<name>A0A0F5Q8R0_9HYPH</name>
<dbReference type="PATRIC" id="fig|1293439.3.peg.2145"/>
<dbReference type="AlphaFoldDB" id="A0A0F5Q8R0"/>
<dbReference type="PROSITE" id="PS51891">
    <property type="entry name" value="CENP_V_GFA"/>
    <property type="match status" value="1"/>
</dbReference>
<evidence type="ECO:0000259" key="4">
    <source>
        <dbReference type="PROSITE" id="PS51891"/>
    </source>
</evidence>
<protein>
    <submittedName>
        <fullName evidence="5">Aldehyde-activating protein</fullName>
    </submittedName>
</protein>
<comment type="caution">
    <text evidence="5">The sequence shown here is derived from an EMBL/GenBank/DDBJ whole genome shotgun (WGS) entry which is preliminary data.</text>
</comment>
<dbReference type="RefSeq" id="WP_046137413.1">
    <property type="nucleotide sequence ID" value="NZ_LANJ01000019.1"/>
</dbReference>
<dbReference type="GO" id="GO:0046872">
    <property type="term" value="F:metal ion binding"/>
    <property type="evidence" value="ECO:0007669"/>
    <property type="project" value="UniProtKB-KW"/>
</dbReference>
<evidence type="ECO:0000313" key="6">
    <source>
        <dbReference type="Proteomes" id="UP000033411"/>
    </source>
</evidence>
<comment type="similarity">
    <text evidence="1">Belongs to the Gfa family.</text>
</comment>
<dbReference type="InterPro" id="IPR052355">
    <property type="entry name" value="CENP-V-like"/>
</dbReference>
<dbReference type="InterPro" id="IPR011057">
    <property type="entry name" value="Mss4-like_sf"/>
</dbReference>
<keyword evidence="2" id="KW-0479">Metal-binding</keyword>
<dbReference type="InterPro" id="IPR006913">
    <property type="entry name" value="CENP-V/GFA"/>
</dbReference>
<evidence type="ECO:0000256" key="1">
    <source>
        <dbReference type="ARBA" id="ARBA00005495"/>
    </source>
</evidence>
<evidence type="ECO:0000256" key="3">
    <source>
        <dbReference type="ARBA" id="ARBA00022833"/>
    </source>
</evidence>
<sequence length="133" mass="14365">MPLIATCHCGASQIELPYAPTAATECNCSFCARTGAIWAYFAPGELKFISQADDKTYSASGGMNAHHFCSTCGIQTWGDSPDWASMYNNDGTSKTGDPNAMPTTRIVGLNLRLIDDLDWSTVTITKVDGRTSW</sequence>
<reference evidence="5 6" key="1">
    <citation type="submission" date="2015-03" db="EMBL/GenBank/DDBJ databases">
        <authorList>
            <person name="Lepp D."/>
            <person name="Hassan Y.I."/>
            <person name="Li X.-Z."/>
            <person name="Zhou T."/>
        </authorList>
    </citation>
    <scope>NUCLEOTIDE SEQUENCE [LARGE SCALE GENOMIC DNA]</scope>
    <source>
        <strain evidence="5 6">E84</strain>
    </source>
</reference>
<dbReference type="Gene3D" id="2.170.150.70">
    <property type="match status" value="1"/>
</dbReference>
<organism evidence="5 6">
    <name type="scientific">Devosia epidermidihirudinis</name>
    <dbReference type="NCBI Taxonomy" id="1293439"/>
    <lineage>
        <taxon>Bacteria</taxon>
        <taxon>Pseudomonadati</taxon>
        <taxon>Pseudomonadota</taxon>
        <taxon>Alphaproteobacteria</taxon>
        <taxon>Hyphomicrobiales</taxon>
        <taxon>Devosiaceae</taxon>
        <taxon>Devosia</taxon>
    </lineage>
</organism>
<proteinExistence type="inferred from homology"/>
<dbReference type="OrthoDB" id="9805575at2"/>
<keyword evidence="3" id="KW-0862">Zinc</keyword>
<dbReference type="GO" id="GO:0016846">
    <property type="term" value="F:carbon-sulfur lyase activity"/>
    <property type="evidence" value="ECO:0007669"/>
    <property type="project" value="InterPro"/>
</dbReference>
<feature type="domain" description="CENP-V/GFA" evidence="4">
    <location>
        <begin position="3"/>
        <end position="115"/>
    </location>
</feature>
<evidence type="ECO:0000256" key="2">
    <source>
        <dbReference type="ARBA" id="ARBA00022723"/>
    </source>
</evidence>
<accession>A0A0F5Q8R0</accession>
<dbReference type="SUPFAM" id="SSF51316">
    <property type="entry name" value="Mss4-like"/>
    <property type="match status" value="1"/>
</dbReference>
<keyword evidence="6" id="KW-1185">Reference proteome</keyword>
<dbReference type="STRING" id="1293439.WH87_12690"/>
<dbReference type="PANTHER" id="PTHR28620:SF1">
    <property type="entry name" value="CENP-V_GFA DOMAIN-CONTAINING PROTEIN"/>
    <property type="match status" value="1"/>
</dbReference>